<dbReference type="Pfam" id="PF01852">
    <property type="entry name" value="START"/>
    <property type="match status" value="1"/>
</dbReference>
<dbReference type="Gene3D" id="3.30.530.20">
    <property type="match status" value="1"/>
</dbReference>
<dbReference type="InterPro" id="IPR002913">
    <property type="entry name" value="START_lipid-bd_dom"/>
</dbReference>
<evidence type="ECO:0000313" key="2">
    <source>
        <dbReference type="EMBL" id="GMI19945.1"/>
    </source>
</evidence>
<gene>
    <name evidence="2" type="ORF">TeGR_g12349</name>
</gene>
<evidence type="ECO:0000259" key="1">
    <source>
        <dbReference type="Pfam" id="PF01852"/>
    </source>
</evidence>
<dbReference type="EMBL" id="BRYB01005061">
    <property type="protein sequence ID" value="GMI19945.1"/>
    <property type="molecule type" value="Genomic_DNA"/>
</dbReference>
<evidence type="ECO:0000313" key="3">
    <source>
        <dbReference type="Proteomes" id="UP001165060"/>
    </source>
</evidence>
<dbReference type="Proteomes" id="UP001165060">
    <property type="component" value="Unassembled WGS sequence"/>
</dbReference>
<reference evidence="2 3" key="1">
    <citation type="journal article" date="2023" name="Commun. Biol.">
        <title>Genome analysis of Parmales, the sister group of diatoms, reveals the evolutionary specialization of diatoms from phago-mixotrophs to photoautotrophs.</title>
        <authorList>
            <person name="Ban H."/>
            <person name="Sato S."/>
            <person name="Yoshikawa S."/>
            <person name="Yamada K."/>
            <person name="Nakamura Y."/>
            <person name="Ichinomiya M."/>
            <person name="Sato N."/>
            <person name="Blanc-Mathieu R."/>
            <person name="Endo H."/>
            <person name="Kuwata A."/>
            <person name="Ogata H."/>
        </authorList>
    </citation>
    <scope>NUCLEOTIDE SEQUENCE [LARGE SCALE GENOMIC DNA]</scope>
</reference>
<feature type="domain" description="START" evidence="1">
    <location>
        <begin position="17"/>
        <end position="102"/>
    </location>
</feature>
<accession>A0ABQ6M5P1</accession>
<feature type="non-terminal residue" evidence="2">
    <location>
        <position position="1"/>
    </location>
</feature>
<organism evidence="2 3">
    <name type="scientific">Tetraparma gracilis</name>
    <dbReference type="NCBI Taxonomy" id="2962635"/>
    <lineage>
        <taxon>Eukaryota</taxon>
        <taxon>Sar</taxon>
        <taxon>Stramenopiles</taxon>
        <taxon>Ochrophyta</taxon>
        <taxon>Bolidophyceae</taxon>
        <taxon>Parmales</taxon>
        <taxon>Triparmaceae</taxon>
        <taxon>Tetraparma</taxon>
    </lineage>
</organism>
<keyword evidence="3" id="KW-1185">Reference proteome</keyword>
<name>A0ABQ6M5P1_9STRA</name>
<proteinExistence type="predicted"/>
<dbReference type="InterPro" id="IPR023393">
    <property type="entry name" value="START-like_dom_sf"/>
</dbReference>
<dbReference type="SUPFAM" id="SSF55961">
    <property type="entry name" value="Bet v1-like"/>
    <property type="match status" value="1"/>
</dbReference>
<comment type="caution">
    <text evidence="2">The sequence shown here is derived from an EMBL/GenBank/DDBJ whole genome shotgun (WGS) entry which is preliminary data.</text>
</comment>
<protein>
    <recommendedName>
        <fullName evidence="1">START domain-containing protein</fullName>
    </recommendedName>
</protein>
<sequence length="253" mass="28842">DDLEKAVDVRHNDHHMVIYIRKKTPGIIDDRDFLSRVMWRKKHDGSFEVVTTPTESSARGGMQKTVRAKFPSTMRIVRVGENETRLEYVIQPDWGGQVGKNLAWLSVRYMGSNLAYVTDIQRYFEALRGLGELDEEDGVALGNLLVSETKEEHHHERGESRVEVRIRVLFKNHVGLKELGERWPWFEEFLAKVVANKLRPGSDSKVKLCNMTAKEAKVIGGALASCIMANLTAHAAVDEWILRYPAMGELERK</sequence>